<keyword evidence="2" id="KW-0479">Metal-binding</keyword>
<evidence type="ECO:0000313" key="7">
    <source>
        <dbReference type="Proteomes" id="UP001223886"/>
    </source>
</evidence>
<feature type="domain" description="Radical SAM core" evidence="5">
    <location>
        <begin position="1"/>
        <end position="217"/>
    </location>
</feature>
<evidence type="ECO:0000256" key="3">
    <source>
        <dbReference type="ARBA" id="ARBA00023004"/>
    </source>
</evidence>
<protein>
    <submittedName>
        <fullName evidence="6">MoaA/NifB/PqqE/SkfB family radical SAM enzyme</fullName>
    </submittedName>
</protein>
<sequence>MKRPVSCEWNITNYCNLKCSFCSMNSSNQKDFEKLNISKIKEVAKKIKEVGCIYVSLSGGEPMSHPLFFDIVNELREQNLEVTITTNGTFINSDNIKTLEKLGVKWIQISLHGGDPDINNRIMGGNVYNLIRKSIEIVKSSSIGISVSSVITGENEVSVRKLHKELERENIPHIIRRLILVGRAAMFKRELEMSKEIKIDKNNENCRLFFAITANGDVQSCSEFKIGLGNIFKDNLIDIWENNVILKMCSKSSRCLAEVYENNEKFREQIKSIIKAQENNLLR</sequence>
<dbReference type="Pfam" id="PF04055">
    <property type="entry name" value="Radical_SAM"/>
    <property type="match status" value="1"/>
</dbReference>
<dbReference type="SMART" id="SM00729">
    <property type="entry name" value="Elp3"/>
    <property type="match status" value="1"/>
</dbReference>
<dbReference type="PANTHER" id="PTHR11228:SF7">
    <property type="entry name" value="PQQA PEPTIDE CYCLASE"/>
    <property type="match status" value="1"/>
</dbReference>
<keyword evidence="1" id="KW-0949">S-adenosyl-L-methionine</keyword>
<keyword evidence="3" id="KW-0408">Iron</keyword>
<dbReference type="PROSITE" id="PS51918">
    <property type="entry name" value="RADICAL_SAM"/>
    <property type="match status" value="1"/>
</dbReference>
<evidence type="ECO:0000256" key="2">
    <source>
        <dbReference type="ARBA" id="ARBA00022723"/>
    </source>
</evidence>
<dbReference type="PANTHER" id="PTHR11228">
    <property type="entry name" value="RADICAL SAM DOMAIN PROTEIN"/>
    <property type="match status" value="1"/>
</dbReference>
<keyword evidence="7" id="KW-1185">Reference proteome</keyword>
<dbReference type="InterPro" id="IPR013785">
    <property type="entry name" value="Aldolase_TIM"/>
</dbReference>
<dbReference type="Gene3D" id="3.20.20.70">
    <property type="entry name" value="Aldolase class I"/>
    <property type="match status" value="1"/>
</dbReference>
<dbReference type="RefSeq" id="WP_028992194.1">
    <property type="nucleotide sequence ID" value="NZ_JAURUP010000002.1"/>
</dbReference>
<comment type="caution">
    <text evidence="6">The sequence shown here is derived from an EMBL/GenBank/DDBJ whole genome shotgun (WGS) entry which is preliminary data.</text>
</comment>
<dbReference type="InterPro" id="IPR023885">
    <property type="entry name" value="4Fe4S-binding_SPASM_dom"/>
</dbReference>
<proteinExistence type="predicted"/>
<name>A0ABT9M185_9THEO</name>
<evidence type="ECO:0000259" key="5">
    <source>
        <dbReference type="PROSITE" id="PS51918"/>
    </source>
</evidence>
<evidence type="ECO:0000313" key="6">
    <source>
        <dbReference type="EMBL" id="MDP9749874.1"/>
    </source>
</evidence>
<dbReference type="SFLD" id="SFLDG01067">
    <property type="entry name" value="SPASM/twitch_domain_containing"/>
    <property type="match status" value="1"/>
</dbReference>
<dbReference type="InterPro" id="IPR058240">
    <property type="entry name" value="rSAM_sf"/>
</dbReference>
<dbReference type="InterPro" id="IPR007197">
    <property type="entry name" value="rSAM"/>
</dbReference>
<accession>A0ABT9M185</accession>
<dbReference type="InterPro" id="IPR006638">
    <property type="entry name" value="Elp3/MiaA/NifB-like_rSAM"/>
</dbReference>
<dbReference type="InterPro" id="IPR050377">
    <property type="entry name" value="Radical_SAM_PqqE_MftC-like"/>
</dbReference>
<dbReference type="SFLD" id="SFLDS00029">
    <property type="entry name" value="Radical_SAM"/>
    <property type="match status" value="1"/>
</dbReference>
<gene>
    <name evidence="6" type="ORF">J2S24_000338</name>
</gene>
<evidence type="ECO:0000256" key="1">
    <source>
        <dbReference type="ARBA" id="ARBA00022691"/>
    </source>
</evidence>
<organism evidence="6 7">
    <name type="scientific">Thermoanaerobacter pentosaceus</name>
    <dbReference type="NCBI Taxonomy" id="694059"/>
    <lineage>
        <taxon>Bacteria</taxon>
        <taxon>Bacillati</taxon>
        <taxon>Bacillota</taxon>
        <taxon>Clostridia</taxon>
        <taxon>Thermoanaerobacterales</taxon>
        <taxon>Thermoanaerobacteraceae</taxon>
        <taxon>Thermoanaerobacter</taxon>
    </lineage>
</organism>
<keyword evidence="4" id="KW-0411">Iron-sulfur</keyword>
<evidence type="ECO:0000256" key="4">
    <source>
        <dbReference type="ARBA" id="ARBA00023014"/>
    </source>
</evidence>
<dbReference type="EMBL" id="JAURUP010000002">
    <property type="protein sequence ID" value="MDP9749874.1"/>
    <property type="molecule type" value="Genomic_DNA"/>
</dbReference>
<dbReference type="SUPFAM" id="SSF102114">
    <property type="entry name" value="Radical SAM enzymes"/>
    <property type="match status" value="1"/>
</dbReference>
<dbReference type="CDD" id="cd01335">
    <property type="entry name" value="Radical_SAM"/>
    <property type="match status" value="1"/>
</dbReference>
<reference evidence="6 7" key="1">
    <citation type="submission" date="2023-07" db="EMBL/GenBank/DDBJ databases">
        <title>Genomic Encyclopedia of Type Strains, Phase IV (KMG-IV): sequencing the most valuable type-strain genomes for metagenomic binning, comparative biology and taxonomic classification.</title>
        <authorList>
            <person name="Goeker M."/>
        </authorList>
    </citation>
    <scope>NUCLEOTIDE SEQUENCE [LARGE SCALE GENOMIC DNA]</scope>
    <source>
        <strain evidence="6 7">DSM 25963</strain>
    </source>
</reference>
<dbReference type="Pfam" id="PF13186">
    <property type="entry name" value="SPASM"/>
    <property type="match status" value="1"/>
</dbReference>
<dbReference type="Proteomes" id="UP001223886">
    <property type="component" value="Unassembled WGS sequence"/>
</dbReference>